<dbReference type="InterPro" id="IPR001679">
    <property type="entry name" value="DNA_ligase"/>
</dbReference>
<evidence type="ECO:0000256" key="12">
    <source>
        <dbReference type="HAMAP-Rule" id="MF_01588"/>
    </source>
</evidence>
<organism evidence="16 17">
    <name type="scientific">Paracoccus halophilus</name>
    <dbReference type="NCBI Taxonomy" id="376733"/>
    <lineage>
        <taxon>Bacteria</taxon>
        <taxon>Pseudomonadati</taxon>
        <taxon>Pseudomonadota</taxon>
        <taxon>Alphaproteobacteria</taxon>
        <taxon>Rhodobacterales</taxon>
        <taxon>Paracoccaceae</taxon>
        <taxon>Paracoccus</taxon>
    </lineage>
</organism>
<dbReference type="SMART" id="SM00278">
    <property type="entry name" value="HhH1"/>
    <property type="match status" value="3"/>
</dbReference>
<evidence type="ECO:0000313" key="16">
    <source>
        <dbReference type="EMBL" id="SFA45857.1"/>
    </source>
</evidence>
<dbReference type="GO" id="GO:0005829">
    <property type="term" value="C:cytosol"/>
    <property type="evidence" value="ECO:0007669"/>
    <property type="project" value="TreeGrafter"/>
</dbReference>
<evidence type="ECO:0000259" key="15">
    <source>
        <dbReference type="PROSITE" id="PS50172"/>
    </source>
</evidence>
<dbReference type="InterPro" id="IPR033136">
    <property type="entry name" value="DNA_ligase_CS"/>
</dbReference>
<dbReference type="GO" id="GO:0006281">
    <property type="term" value="P:DNA repair"/>
    <property type="evidence" value="ECO:0007669"/>
    <property type="project" value="UniProtKB-KW"/>
</dbReference>
<keyword evidence="7 12" id="KW-0460">Magnesium</keyword>
<comment type="similarity">
    <text evidence="12">Belongs to the NAD-dependent DNA ligase family. LigA subfamily.</text>
</comment>
<dbReference type="AlphaFoldDB" id="A0A1I0T2E4"/>
<feature type="binding site" evidence="12">
    <location>
        <position position="449"/>
    </location>
    <ligand>
        <name>Zn(2+)</name>
        <dbReference type="ChEBI" id="CHEBI:29105"/>
    </ligand>
</feature>
<accession>A0A1I0T2E4</accession>
<dbReference type="PIRSF" id="PIRSF001604">
    <property type="entry name" value="LigA"/>
    <property type="match status" value="1"/>
</dbReference>
<dbReference type="FunFam" id="3.30.470.30:FF:000001">
    <property type="entry name" value="DNA ligase"/>
    <property type="match status" value="1"/>
</dbReference>
<dbReference type="Gene3D" id="3.40.50.10190">
    <property type="entry name" value="BRCT domain"/>
    <property type="match status" value="1"/>
</dbReference>
<dbReference type="OrthoDB" id="9759736at2"/>
<feature type="binding site" evidence="12">
    <location>
        <position position="446"/>
    </location>
    <ligand>
        <name>Zn(2+)</name>
        <dbReference type="ChEBI" id="CHEBI:29105"/>
    </ligand>
</feature>
<feature type="active site" description="N6-AMP-lysine intermediate" evidence="12">
    <location>
        <position position="145"/>
    </location>
</feature>
<dbReference type="InterPro" id="IPR036420">
    <property type="entry name" value="BRCT_dom_sf"/>
</dbReference>
<feature type="domain" description="BRCT" evidence="15">
    <location>
        <begin position="740"/>
        <end position="813"/>
    </location>
</feature>
<evidence type="ECO:0000256" key="5">
    <source>
        <dbReference type="ARBA" id="ARBA00022763"/>
    </source>
</evidence>
<dbReference type="Pfam" id="PF03120">
    <property type="entry name" value="OB_DNA_ligase"/>
    <property type="match status" value="1"/>
</dbReference>
<dbReference type="HAMAP" id="MF_01588">
    <property type="entry name" value="DNA_ligase_A"/>
    <property type="match status" value="1"/>
</dbReference>
<feature type="binding site" evidence="12">
    <location>
        <position position="203"/>
    </location>
    <ligand>
        <name>NAD(+)</name>
        <dbReference type="ChEBI" id="CHEBI:57540"/>
    </ligand>
</feature>
<keyword evidence="9 12" id="KW-0234">DNA repair</keyword>
<dbReference type="NCBIfam" id="TIGR00575">
    <property type="entry name" value="dnlj"/>
    <property type="match status" value="1"/>
</dbReference>
<dbReference type="PANTHER" id="PTHR23389:SF9">
    <property type="entry name" value="DNA LIGASE"/>
    <property type="match status" value="1"/>
</dbReference>
<dbReference type="Pfam" id="PF01653">
    <property type="entry name" value="DNA_ligase_aden"/>
    <property type="match status" value="1"/>
</dbReference>
<dbReference type="InterPro" id="IPR001357">
    <property type="entry name" value="BRCT_dom"/>
</dbReference>
<dbReference type="SMART" id="SM00292">
    <property type="entry name" value="BRCT"/>
    <property type="match status" value="1"/>
</dbReference>
<feature type="binding site" evidence="12">
    <location>
        <begin position="60"/>
        <end position="64"/>
    </location>
    <ligand>
        <name>NAD(+)</name>
        <dbReference type="ChEBI" id="CHEBI:57540"/>
    </ligand>
</feature>
<keyword evidence="10 12" id="KW-0464">Manganese</keyword>
<comment type="function">
    <text evidence="1 12">DNA ligase that catalyzes the formation of phosphodiester linkages between 5'-phosphoryl and 3'-hydroxyl groups in double-stranded DNA using NAD as a coenzyme and as the energy source for the reaction. It is essential for DNA replication and repair of damaged DNA.</text>
</comment>
<feature type="binding site" evidence="12">
    <location>
        <position position="143"/>
    </location>
    <ligand>
        <name>NAD(+)</name>
        <dbReference type="ChEBI" id="CHEBI:57540"/>
    </ligand>
</feature>
<comment type="catalytic activity">
    <reaction evidence="11 12 13">
        <text>NAD(+) + (deoxyribonucleotide)n-3'-hydroxyl + 5'-phospho-(deoxyribonucleotide)m = (deoxyribonucleotide)n+m + AMP + beta-nicotinamide D-nucleotide.</text>
        <dbReference type="EC" id="6.5.1.2"/>
    </reaction>
</comment>
<dbReference type="InterPro" id="IPR013839">
    <property type="entry name" value="DNAligase_adenylation"/>
</dbReference>
<dbReference type="Pfam" id="PF03119">
    <property type="entry name" value="DNA_ligase_ZBD"/>
    <property type="match status" value="1"/>
</dbReference>
<dbReference type="EC" id="6.5.1.2" evidence="12 13"/>
<dbReference type="Pfam" id="PF12826">
    <property type="entry name" value="HHH_2"/>
    <property type="match status" value="1"/>
</dbReference>
<dbReference type="PROSITE" id="PS01055">
    <property type="entry name" value="DNA_LIGASE_N1"/>
    <property type="match status" value="1"/>
</dbReference>
<protein>
    <recommendedName>
        <fullName evidence="12 13">DNA ligase</fullName>
        <ecNumber evidence="12 13">6.5.1.2</ecNumber>
    </recommendedName>
    <alternativeName>
        <fullName evidence="12">Polydeoxyribonucleotide synthase [NAD(+)]</fullName>
    </alternativeName>
</protein>
<dbReference type="SUPFAM" id="SSF47781">
    <property type="entry name" value="RuvA domain 2-like"/>
    <property type="match status" value="2"/>
</dbReference>
<feature type="binding site" evidence="12">
    <location>
        <position position="166"/>
    </location>
    <ligand>
        <name>NAD(+)</name>
        <dbReference type="ChEBI" id="CHEBI:57540"/>
    </ligand>
</feature>
<dbReference type="NCBIfam" id="NF005932">
    <property type="entry name" value="PRK07956.1"/>
    <property type="match status" value="1"/>
</dbReference>
<dbReference type="GO" id="GO:0003677">
    <property type="term" value="F:DNA binding"/>
    <property type="evidence" value="ECO:0007669"/>
    <property type="project" value="InterPro"/>
</dbReference>
<dbReference type="CDD" id="cd17748">
    <property type="entry name" value="BRCT_DNA_ligase_like"/>
    <property type="match status" value="1"/>
</dbReference>
<dbReference type="Gene3D" id="1.10.287.610">
    <property type="entry name" value="Helix hairpin bin"/>
    <property type="match status" value="1"/>
</dbReference>
<dbReference type="EMBL" id="FOJO01000004">
    <property type="protein sequence ID" value="SFA45857.1"/>
    <property type="molecule type" value="Genomic_DNA"/>
</dbReference>
<dbReference type="PROSITE" id="PS01056">
    <property type="entry name" value="DNA_LIGASE_N2"/>
    <property type="match status" value="1"/>
</dbReference>
<dbReference type="SMART" id="SM00532">
    <property type="entry name" value="LIGANc"/>
    <property type="match status" value="1"/>
</dbReference>
<evidence type="ECO:0000256" key="9">
    <source>
        <dbReference type="ARBA" id="ARBA00023204"/>
    </source>
</evidence>
<dbReference type="Gene3D" id="1.10.150.20">
    <property type="entry name" value="5' to 3' exonuclease, C-terminal subdomain"/>
    <property type="match status" value="2"/>
</dbReference>
<dbReference type="Gene3D" id="3.30.470.30">
    <property type="entry name" value="DNA ligase/mRNA capping enzyme"/>
    <property type="match status" value="1"/>
</dbReference>
<keyword evidence="4 12" id="KW-0479">Metal-binding</keyword>
<dbReference type="GO" id="GO:0003911">
    <property type="term" value="F:DNA ligase (NAD+) activity"/>
    <property type="evidence" value="ECO:0007669"/>
    <property type="project" value="UniProtKB-UniRule"/>
</dbReference>
<evidence type="ECO:0000256" key="1">
    <source>
        <dbReference type="ARBA" id="ARBA00004067"/>
    </source>
</evidence>
<evidence type="ECO:0000256" key="7">
    <source>
        <dbReference type="ARBA" id="ARBA00022842"/>
    </source>
</evidence>
<dbReference type="Gene3D" id="6.20.10.30">
    <property type="match status" value="1"/>
</dbReference>
<evidence type="ECO:0000256" key="14">
    <source>
        <dbReference type="SAM" id="MobiDB-lite"/>
    </source>
</evidence>
<dbReference type="Gene3D" id="2.40.50.140">
    <property type="entry name" value="Nucleic acid-binding proteins"/>
    <property type="match status" value="1"/>
</dbReference>
<dbReference type="Pfam" id="PF00533">
    <property type="entry name" value="BRCT"/>
    <property type="match status" value="1"/>
</dbReference>
<dbReference type="InterPro" id="IPR004150">
    <property type="entry name" value="NAD_DNA_ligase_OB"/>
</dbReference>
<dbReference type="InterPro" id="IPR041663">
    <property type="entry name" value="DisA/LigA_HHH"/>
</dbReference>
<proteinExistence type="inferred from homology"/>
<feature type="binding site" evidence="12">
    <location>
        <position position="340"/>
    </location>
    <ligand>
        <name>NAD(+)</name>
        <dbReference type="ChEBI" id="CHEBI:57540"/>
    </ligand>
</feature>
<feature type="region of interest" description="Disordered" evidence="14">
    <location>
        <begin position="1"/>
        <end position="25"/>
    </location>
</feature>
<dbReference type="InterPro" id="IPR004149">
    <property type="entry name" value="Znf_DNAligase_C4"/>
</dbReference>
<dbReference type="InterPro" id="IPR018239">
    <property type="entry name" value="DNA_ligase_AS"/>
</dbReference>
<dbReference type="RefSeq" id="WP_081967443.1">
    <property type="nucleotide sequence ID" value="NZ_FOJO01000004.1"/>
</dbReference>
<name>A0A1I0T2E4_9RHOB</name>
<dbReference type="PROSITE" id="PS50172">
    <property type="entry name" value="BRCT"/>
    <property type="match status" value="1"/>
</dbReference>
<dbReference type="SUPFAM" id="SSF52113">
    <property type="entry name" value="BRCT domain"/>
    <property type="match status" value="1"/>
</dbReference>
<evidence type="ECO:0000256" key="2">
    <source>
        <dbReference type="ARBA" id="ARBA00022598"/>
    </source>
</evidence>
<dbReference type="InterPro" id="IPR003583">
    <property type="entry name" value="Hlx-hairpin-Hlx_DNA-bd_motif"/>
</dbReference>
<dbReference type="Proteomes" id="UP000182312">
    <property type="component" value="Unassembled WGS sequence"/>
</dbReference>
<feature type="binding site" evidence="12">
    <location>
        <position position="470"/>
    </location>
    <ligand>
        <name>Zn(2+)</name>
        <dbReference type="ChEBI" id="CHEBI:29105"/>
    </ligand>
</feature>
<dbReference type="SUPFAM" id="SSF50249">
    <property type="entry name" value="Nucleic acid-binding proteins"/>
    <property type="match status" value="1"/>
</dbReference>
<comment type="caution">
    <text evidence="12">Lacks conserved residue(s) required for the propagation of feature annotation.</text>
</comment>
<gene>
    <name evidence="12" type="primary">ligA</name>
    <name evidence="16" type="ORF">SAMN04487972_104104</name>
</gene>
<dbReference type="InterPro" id="IPR010994">
    <property type="entry name" value="RuvA_2-like"/>
</dbReference>
<comment type="cofactor">
    <cofactor evidence="12">
        <name>Mg(2+)</name>
        <dbReference type="ChEBI" id="CHEBI:18420"/>
    </cofactor>
    <cofactor evidence="12">
        <name>Mn(2+)</name>
        <dbReference type="ChEBI" id="CHEBI:29035"/>
    </cofactor>
</comment>
<evidence type="ECO:0000256" key="13">
    <source>
        <dbReference type="RuleBase" id="RU000618"/>
    </source>
</evidence>
<keyword evidence="6 12" id="KW-0862">Zinc</keyword>
<reference evidence="16 17" key="1">
    <citation type="submission" date="2016-10" db="EMBL/GenBank/DDBJ databases">
        <authorList>
            <person name="de Groot N.N."/>
        </authorList>
    </citation>
    <scope>NUCLEOTIDE SEQUENCE [LARGE SCALE GENOMIC DNA]</scope>
    <source>
        <strain evidence="16 17">CGMCC 1.6117</strain>
    </source>
</reference>
<dbReference type="SUPFAM" id="SSF56091">
    <property type="entry name" value="DNA ligase/mRNA capping enzyme, catalytic domain"/>
    <property type="match status" value="1"/>
</dbReference>
<keyword evidence="2 12" id="KW-0436">Ligase</keyword>
<feature type="binding site" evidence="12">
    <location>
        <begin position="109"/>
        <end position="110"/>
    </location>
    <ligand>
        <name>NAD(+)</name>
        <dbReference type="ChEBI" id="CHEBI:57540"/>
    </ligand>
</feature>
<dbReference type="CDD" id="cd00114">
    <property type="entry name" value="LIGANc"/>
    <property type="match status" value="1"/>
</dbReference>
<dbReference type="GO" id="GO:0006260">
    <property type="term" value="P:DNA replication"/>
    <property type="evidence" value="ECO:0007669"/>
    <property type="project" value="UniProtKB-KW"/>
</dbReference>
<dbReference type="InterPro" id="IPR012340">
    <property type="entry name" value="NA-bd_OB-fold"/>
</dbReference>
<evidence type="ECO:0000256" key="3">
    <source>
        <dbReference type="ARBA" id="ARBA00022705"/>
    </source>
</evidence>
<evidence type="ECO:0000256" key="4">
    <source>
        <dbReference type="ARBA" id="ARBA00022723"/>
    </source>
</evidence>
<dbReference type="PANTHER" id="PTHR23389">
    <property type="entry name" value="CHROMOSOME TRANSMISSION FIDELITY FACTOR 18"/>
    <property type="match status" value="1"/>
</dbReference>
<keyword evidence="5 12" id="KW-0227">DNA damage</keyword>
<keyword evidence="8 12" id="KW-0520">NAD</keyword>
<dbReference type="InterPro" id="IPR013840">
    <property type="entry name" value="DNAligase_N"/>
</dbReference>
<sequence length="818" mass="88480">MNGKQGGAPSEIGTDRSQAPLPPVEELDPVAAAGEARRLAEEIGRANLAYHNEDAPFLSDAEYDARKRRLEAIEARFPELVQKHSPTQQVGAAPDGRFAKVAHALPMLSLENGFSEADVEAFVQRVRSFLNLDAADPLAFTAEPKIDGLSLSLRYEAGELVQAATRGDGAVGENVTANARTIADIPQRLSGAEYPDILEIRGEVYMSHEDFEQLNRSDSGRVFANPRNAAAGSLRQQDPAVTASRPLRFFAYAWGETSAPLADSQMRAVERMRAWGFQINPLTRVCNSVPEMIAAWSQIEQMRATLGYDIDGVVYKVDDLGYQARLGMRSTTPRWALAHKFPAERAWTRLEAIDIQVGRTGALSPVARLLPVTVGGVVVSNATLHNEDYIAGRSADGQDIRGGKDIRAGDWVEVYRAGDVIPKISDVDLSRRSAEAGPPYEFPRNCPECGSPAIREEGDSVRRCTGGLICPAQAVEKLRHFVSRAAFDIEGLGARQVEFLYATCRLAEPADIFTLAARDASGDRLVRDPQEIVARAAHDPQRRAELLSGIAEMLRAAGVPVDEADADHVIRAIRHLGGKALAQIKGWGSKSSENLFAAIEERRRIELNRALFALGIRHVGEVVAMDLARHFGIWTRLTECLDRARPAQERHLRAEAAEAEERILARSEGRRANLKAVRDAVWNEAPAIDRSDWDELTGIDGIGVKVATSLIAAFSPQAERPSIDRLADQLTIVDVAAPGDTGSAIAGKTLVFTGTLEKMTRAEAKARAEALGAKVAGSVSARTDLLIAGPGAGSKAKKAAELGVEVIDEDAWLALAQG</sequence>
<evidence type="ECO:0000256" key="6">
    <source>
        <dbReference type="ARBA" id="ARBA00022833"/>
    </source>
</evidence>
<evidence type="ECO:0000256" key="11">
    <source>
        <dbReference type="ARBA" id="ARBA00034005"/>
    </source>
</evidence>
<dbReference type="GO" id="GO:0046872">
    <property type="term" value="F:metal ion binding"/>
    <property type="evidence" value="ECO:0007669"/>
    <property type="project" value="UniProtKB-KW"/>
</dbReference>
<keyword evidence="3 12" id="KW-0235">DNA replication</keyword>
<evidence type="ECO:0000256" key="10">
    <source>
        <dbReference type="ARBA" id="ARBA00023211"/>
    </source>
</evidence>
<evidence type="ECO:0000313" key="17">
    <source>
        <dbReference type="Proteomes" id="UP000182312"/>
    </source>
</evidence>
<evidence type="ECO:0000256" key="8">
    <source>
        <dbReference type="ARBA" id="ARBA00023027"/>
    </source>
</evidence>
<feature type="binding site" evidence="12">
    <location>
        <position position="316"/>
    </location>
    <ligand>
        <name>NAD(+)</name>
        <dbReference type="ChEBI" id="CHEBI:57540"/>
    </ligand>
</feature>